<reference evidence="2 3" key="1">
    <citation type="submission" date="2016-12" db="EMBL/GenBank/DDBJ databases">
        <title>Trade-off between light-utilization and light-protection in marine flavobacteria.</title>
        <authorList>
            <person name="Kumagai Y."/>
            <person name="Yoshizawa S."/>
            <person name="Kogure K."/>
            <person name="Iwasaki W."/>
        </authorList>
    </citation>
    <scope>NUCLEOTIDE SEQUENCE [LARGE SCALE GENOMIC DNA]</scope>
    <source>
        <strain evidence="2 3">NBRC 108759</strain>
    </source>
</reference>
<gene>
    <name evidence="2" type="ORF">BTO18_11100</name>
</gene>
<keyword evidence="1" id="KW-0732">Signal</keyword>
<sequence>MKIKYQILLLTLLFSFSFSAQKKNTHQSKKITSIYTFSSFSNNANSFTNFNKKLKLNNLRFVYLNQDGLDLNLFSFNFRDIGVTPSKFIYDDYISYRDEYLLKGWIRKHDPTHWNLQCPNPLNIQPTQ</sequence>
<protein>
    <submittedName>
        <fullName evidence="2">Uncharacterized protein</fullName>
    </submittedName>
</protein>
<comment type="caution">
    <text evidence="2">The sequence shown here is derived from an EMBL/GenBank/DDBJ whole genome shotgun (WGS) entry which is preliminary data.</text>
</comment>
<dbReference type="AlphaFoldDB" id="A0A2S7WQG9"/>
<evidence type="ECO:0000313" key="3">
    <source>
        <dbReference type="Proteomes" id="UP000238882"/>
    </source>
</evidence>
<feature type="chain" id="PRO_5015726988" evidence="1">
    <location>
        <begin position="21"/>
        <end position="128"/>
    </location>
</feature>
<organism evidence="2 3">
    <name type="scientific">Polaribacter porphyrae</name>
    <dbReference type="NCBI Taxonomy" id="1137780"/>
    <lineage>
        <taxon>Bacteria</taxon>
        <taxon>Pseudomonadati</taxon>
        <taxon>Bacteroidota</taxon>
        <taxon>Flavobacteriia</taxon>
        <taxon>Flavobacteriales</taxon>
        <taxon>Flavobacteriaceae</taxon>
    </lineage>
</organism>
<proteinExistence type="predicted"/>
<dbReference type="EMBL" id="MSCN01000001">
    <property type="protein sequence ID" value="PQJ79686.1"/>
    <property type="molecule type" value="Genomic_DNA"/>
</dbReference>
<dbReference type="OrthoDB" id="1202794at2"/>
<dbReference type="Proteomes" id="UP000238882">
    <property type="component" value="Unassembled WGS sequence"/>
</dbReference>
<name>A0A2S7WQG9_9FLAO</name>
<accession>A0A2S7WQG9</accession>
<evidence type="ECO:0000313" key="2">
    <source>
        <dbReference type="EMBL" id="PQJ79686.1"/>
    </source>
</evidence>
<evidence type="ECO:0000256" key="1">
    <source>
        <dbReference type="SAM" id="SignalP"/>
    </source>
</evidence>
<keyword evidence="3" id="KW-1185">Reference proteome</keyword>
<dbReference type="RefSeq" id="WP_105016281.1">
    <property type="nucleotide sequence ID" value="NZ_MSCN01000001.1"/>
</dbReference>
<feature type="signal peptide" evidence="1">
    <location>
        <begin position="1"/>
        <end position="20"/>
    </location>
</feature>